<evidence type="ECO:0000256" key="1">
    <source>
        <dbReference type="ARBA" id="ARBA00005254"/>
    </source>
</evidence>
<dbReference type="NCBIfam" id="NF005699">
    <property type="entry name" value="PRK07509.1"/>
    <property type="match status" value="1"/>
</dbReference>
<evidence type="ECO:0000256" key="2">
    <source>
        <dbReference type="RuleBase" id="RU003707"/>
    </source>
</evidence>
<dbReference type="SUPFAM" id="SSF52096">
    <property type="entry name" value="ClpP/crotonase"/>
    <property type="match status" value="1"/>
</dbReference>
<dbReference type="PROSITE" id="PS00166">
    <property type="entry name" value="ENOYL_COA_HYDRATASE"/>
    <property type="match status" value="1"/>
</dbReference>
<comment type="caution">
    <text evidence="3">The sequence shown here is derived from an EMBL/GenBank/DDBJ whole genome shotgun (WGS) entry which is preliminary data.</text>
</comment>
<name>A0A917CI83_9GAMM</name>
<dbReference type="PANTHER" id="PTHR43149">
    <property type="entry name" value="ENOYL-COA HYDRATASE"/>
    <property type="match status" value="1"/>
</dbReference>
<sequence>MSDKKRIECVIKDQVAYVSLARPDKRNALDMAMFREIDVTIKRLRKDRSIRAVIITGRGEDFCSGLDVKSVMASPKNPLRLLFKWLPWRSNLAQRVCTGWRRVPVPVIAAIHGRCWGGGLQIVLGADFRIATTDATFSIMEGRWGLIPDMGGSLALREHCRADVAKELTMTAKIINAEDAQKFGLITHISDNLITAAESQVAELIKHSPDAVAGAKKLFNKSWTGSRGMALLRESWYQIRNLTSKNNRIKVWNQTHQNNPAKPFKNRKRW</sequence>
<protein>
    <submittedName>
        <fullName evidence="3">Enoyl-CoA hydratase</fullName>
    </submittedName>
</protein>
<dbReference type="PANTHER" id="PTHR43149:SF1">
    <property type="entry name" value="DELTA(3,5)-DELTA(2,4)-DIENOYL-COA ISOMERASE, MITOCHONDRIAL"/>
    <property type="match status" value="1"/>
</dbReference>
<gene>
    <name evidence="3" type="ORF">GCM10011365_08510</name>
</gene>
<dbReference type="EMBL" id="BMEO01000003">
    <property type="protein sequence ID" value="GGF89646.1"/>
    <property type="molecule type" value="Genomic_DNA"/>
</dbReference>
<dbReference type="InterPro" id="IPR018376">
    <property type="entry name" value="Enoyl-CoA_hyd/isom_CS"/>
</dbReference>
<dbReference type="Proteomes" id="UP000605253">
    <property type="component" value="Unassembled WGS sequence"/>
</dbReference>
<reference evidence="3" key="1">
    <citation type="journal article" date="2014" name="Int. J. Syst. Evol. Microbiol.">
        <title>Complete genome sequence of Corynebacterium casei LMG S-19264T (=DSM 44701T), isolated from a smear-ripened cheese.</title>
        <authorList>
            <consortium name="US DOE Joint Genome Institute (JGI-PGF)"/>
            <person name="Walter F."/>
            <person name="Albersmeier A."/>
            <person name="Kalinowski J."/>
            <person name="Ruckert C."/>
        </authorList>
    </citation>
    <scope>NUCLEOTIDE SEQUENCE</scope>
    <source>
        <strain evidence="3">CGMCC 1.12181</strain>
    </source>
</reference>
<organism evidence="3 4">
    <name type="scientific">Marinicella pacifica</name>
    <dbReference type="NCBI Taxonomy" id="1171543"/>
    <lineage>
        <taxon>Bacteria</taxon>
        <taxon>Pseudomonadati</taxon>
        <taxon>Pseudomonadota</taxon>
        <taxon>Gammaproteobacteria</taxon>
        <taxon>Lysobacterales</taxon>
        <taxon>Marinicellaceae</taxon>
        <taxon>Marinicella</taxon>
    </lineage>
</organism>
<proteinExistence type="inferred from homology"/>
<dbReference type="InterPro" id="IPR045002">
    <property type="entry name" value="Ech1-like"/>
</dbReference>
<dbReference type="CDD" id="cd06558">
    <property type="entry name" value="crotonase-like"/>
    <property type="match status" value="1"/>
</dbReference>
<dbReference type="Gene3D" id="3.90.226.10">
    <property type="entry name" value="2-enoyl-CoA Hydratase, Chain A, domain 1"/>
    <property type="match status" value="1"/>
</dbReference>
<reference evidence="3" key="2">
    <citation type="submission" date="2020-09" db="EMBL/GenBank/DDBJ databases">
        <authorList>
            <person name="Sun Q."/>
            <person name="Zhou Y."/>
        </authorList>
    </citation>
    <scope>NUCLEOTIDE SEQUENCE</scope>
    <source>
        <strain evidence="3">CGMCC 1.12181</strain>
    </source>
</reference>
<dbReference type="Pfam" id="PF00378">
    <property type="entry name" value="ECH_1"/>
    <property type="match status" value="1"/>
</dbReference>
<evidence type="ECO:0000313" key="4">
    <source>
        <dbReference type="Proteomes" id="UP000605253"/>
    </source>
</evidence>
<dbReference type="RefSeq" id="WP_188364452.1">
    <property type="nucleotide sequence ID" value="NZ_BAABJF010000017.1"/>
</dbReference>
<keyword evidence="4" id="KW-1185">Reference proteome</keyword>
<dbReference type="AlphaFoldDB" id="A0A917CI83"/>
<dbReference type="InterPro" id="IPR029045">
    <property type="entry name" value="ClpP/crotonase-like_dom_sf"/>
</dbReference>
<comment type="similarity">
    <text evidence="1 2">Belongs to the enoyl-CoA hydratase/isomerase family.</text>
</comment>
<accession>A0A917CI83</accession>
<dbReference type="InterPro" id="IPR001753">
    <property type="entry name" value="Enoyl-CoA_hydra/iso"/>
</dbReference>
<dbReference type="GO" id="GO:0016853">
    <property type="term" value="F:isomerase activity"/>
    <property type="evidence" value="ECO:0007669"/>
    <property type="project" value="InterPro"/>
</dbReference>
<evidence type="ECO:0000313" key="3">
    <source>
        <dbReference type="EMBL" id="GGF89646.1"/>
    </source>
</evidence>